<dbReference type="Proteomes" id="UP000190539">
    <property type="component" value="Unassembled WGS sequence"/>
</dbReference>
<feature type="region of interest" description="Disordered" evidence="1">
    <location>
        <begin position="1"/>
        <end position="21"/>
    </location>
</feature>
<accession>A0A1V4A2G4</accession>
<name>A0A1V4A2G4_9ACTN</name>
<dbReference type="OrthoDB" id="9178552at2"/>
<proteinExistence type="predicted"/>
<feature type="compositionally biased region" description="Pro residues" evidence="1">
    <location>
        <begin position="262"/>
        <end position="276"/>
    </location>
</feature>
<feature type="compositionally biased region" description="Pro residues" evidence="1">
    <location>
        <begin position="183"/>
        <end position="197"/>
    </location>
</feature>
<dbReference type="AlphaFoldDB" id="A0A1V4A2G4"/>
<evidence type="ECO:0008006" key="4">
    <source>
        <dbReference type="Google" id="ProtNLM"/>
    </source>
</evidence>
<dbReference type="EMBL" id="MVFC01000033">
    <property type="protein sequence ID" value="OON73040.1"/>
    <property type="molecule type" value="Genomic_DNA"/>
</dbReference>
<feature type="region of interest" description="Disordered" evidence="1">
    <location>
        <begin position="183"/>
        <end position="206"/>
    </location>
</feature>
<evidence type="ECO:0000313" key="3">
    <source>
        <dbReference type="Proteomes" id="UP000190539"/>
    </source>
</evidence>
<comment type="caution">
    <text evidence="2">The sequence shown here is derived from an EMBL/GenBank/DDBJ whole genome shotgun (WGS) entry which is preliminary data.</text>
</comment>
<sequence>MEHSPPAAPRRPAPELPQGAPRAGVVHVRHRHTERFTVVGNHLAQHPRLSATAIGIGVYIQSLPDGASVTIKALTVRFLEGEVTIGRAIRELETAGYLVRRRVPLGGGRVATRTFFLDHPEAVVRASPRGDGAESKSASEPKSESESESKSKSAVRVPFPVAGPSQGVYPATPLMPKAVAVPPSVPASAPAPAPAPVPASASAPGPARTCVGDLPEFRTAPEPVPVPVSVSAPVPASAPVPSLPPTPPPSSVRTKRIATEPAPVPEGPAPKGPAPESPALEGPAADLLARLRIADDRLLLSEEDVHRLAPVVETWLTRAATPEQITRKLTTGLPIAATPIPHPARFLEHRLTALRPPPLPAAPLRTTTGYAPLPRLPLITCDDCDRAFRSDDPKARCRDCKERRRRREAEGIHTAA</sequence>
<protein>
    <recommendedName>
        <fullName evidence="4">DNA-binding protein</fullName>
    </recommendedName>
</protein>
<keyword evidence="3" id="KW-1185">Reference proteome</keyword>
<feature type="compositionally biased region" description="Basic and acidic residues" evidence="1">
    <location>
        <begin position="131"/>
        <end position="151"/>
    </location>
</feature>
<feature type="region of interest" description="Disordered" evidence="1">
    <location>
        <begin position="126"/>
        <end position="159"/>
    </location>
</feature>
<feature type="region of interest" description="Disordered" evidence="1">
    <location>
        <begin position="260"/>
        <end position="280"/>
    </location>
</feature>
<reference evidence="2 3" key="1">
    <citation type="submission" date="2017-02" db="EMBL/GenBank/DDBJ databases">
        <title>Draft Genome Sequence of Streptomyces tsukubaensis F601, a Producer of the immunosuppressant tacrolimus FK506.</title>
        <authorList>
            <person name="Zong G."/>
            <person name="Zhong C."/>
            <person name="Fu J."/>
            <person name="Qin R."/>
            <person name="Cao G."/>
        </authorList>
    </citation>
    <scope>NUCLEOTIDE SEQUENCE [LARGE SCALE GENOMIC DNA]</scope>
    <source>
        <strain evidence="2 3">F601</strain>
    </source>
</reference>
<evidence type="ECO:0000256" key="1">
    <source>
        <dbReference type="SAM" id="MobiDB-lite"/>
    </source>
</evidence>
<organism evidence="2 3">
    <name type="scientific">Streptomyces tsukubensis</name>
    <dbReference type="NCBI Taxonomy" id="83656"/>
    <lineage>
        <taxon>Bacteria</taxon>
        <taxon>Bacillati</taxon>
        <taxon>Actinomycetota</taxon>
        <taxon>Actinomycetes</taxon>
        <taxon>Kitasatosporales</taxon>
        <taxon>Streptomycetaceae</taxon>
        <taxon>Streptomyces</taxon>
    </lineage>
</organism>
<gene>
    <name evidence="2" type="ORF">B1H18_27835</name>
</gene>
<dbReference type="STRING" id="83656.B1H18_27835"/>
<evidence type="ECO:0000313" key="2">
    <source>
        <dbReference type="EMBL" id="OON73040.1"/>
    </source>
</evidence>
<feature type="compositionally biased region" description="Pro residues" evidence="1">
    <location>
        <begin position="1"/>
        <end position="15"/>
    </location>
</feature>